<evidence type="ECO:0000256" key="1">
    <source>
        <dbReference type="SAM" id="Phobius"/>
    </source>
</evidence>
<feature type="transmembrane region" description="Helical" evidence="1">
    <location>
        <begin position="7"/>
        <end position="27"/>
    </location>
</feature>
<feature type="transmembrane region" description="Helical" evidence="1">
    <location>
        <begin position="287"/>
        <end position="307"/>
    </location>
</feature>
<dbReference type="AlphaFoldDB" id="A0AAE3FQ36"/>
<gene>
    <name evidence="2" type="ORF">AArcSt11_07910</name>
</gene>
<comment type="caution">
    <text evidence="2">The sequence shown here is derived from an EMBL/GenBank/DDBJ whole genome shotgun (WGS) entry which is preliminary data.</text>
</comment>
<feature type="transmembrane region" description="Helical" evidence="1">
    <location>
        <begin position="222"/>
        <end position="242"/>
    </location>
</feature>
<name>A0AAE3FQ36_9EURY</name>
<dbReference type="Proteomes" id="UP001202674">
    <property type="component" value="Unassembled WGS sequence"/>
</dbReference>
<reference evidence="2 3" key="1">
    <citation type="journal article" date="2022" name="Syst. Appl. Microbiol.">
        <title>Natronocalculus amylovorans gen. nov., sp. nov., and Natranaeroarchaeum aerophilus sp. nov., dominant culturable amylolytic natronoarchaea from hypersaline soda lakes in southwestern Siberia.</title>
        <authorList>
            <person name="Sorokin D.Y."/>
            <person name="Elcheninov A.G."/>
            <person name="Khizhniak T.V."/>
            <person name="Koenen M."/>
            <person name="Bale N.J."/>
            <person name="Damste J.S.S."/>
            <person name="Kublanov I.V."/>
        </authorList>
    </citation>
    <scope>NUCLEOTIDE SEQUENCE [LARGE SCALE GENOMIC DNA]</scope>
    <source>
        <strain evidence="2 3">AArc-St1-1</strain>
    </source>
</reference>
<organism evidence="2 3">
    <name type="scientific">Natranaeroarchaeum aerophilus</name>
    <dbReference type="NCBI Taxonomy" id="2917711"/>
    <lineage>
        <taxon>Archaea</taxon>
        <taxon>Methanobacteriati</taxon>
        <taxon>Methanobacteriota</taxon>
        <taxon>Stenosarchaea group</taxon>
        <taxon>Halobacteria</taxon>
        <taxon>Halobacteriales</taxon>
        <taxon>Natronoarchaeaceae</taxon>
        <taxon>Natranaeroarchaeum</taxon>
    </lineage>
</organism>
<dbReference type="EMBL" id="JAKRVY010000003">
    <property type="protein sequence ID" value="MCL9813577.1"/>
    <property type="molecule type" value="Genomic_DNA"/>
</dbReference>
<keyword evidence="1" id="KW-0472">Membrane</keyword>
<keyword evidence="3" id="KW-1185">Reference proteome</keyword>
<feature type="transmembrane region" description="Helical" evidence="1">
    <location>
        <begin position="92"/>
        <end position="121"/>
    </location>
</feature>
<feature type="transmembrane region" description="Helical" evidence="1">
    <location>
        <begin position="39"/>
        <end position="60"/>
    </location>
</feature>
<evidence type="ECO:0000313" key="2">
    <source>
        <dbReference type="EMBL" id="MCL9813577.1"/>
    </source>
</evidence>
<evidence type="ECO:0000313" key="3">
    <source>
        <dbReference type="Proteomes" id="UP001202674"/>
    </source>
</evidence>
<keyword evidence="1" id="KW-0812">Transmembrane</keyword>
<protein>
    <submittedName>
        <fullName evidence="2">Uncharacterized protein</fullName>
    </submittedName>
</protein>
<feature type="transmembrane region" description="Helical" evidence="1">
    <location>
        <begin position="194"/>
        <end position="216"/>
    </location>
</feature>
<keyword evidence="1" id="KW-1133">Transmembrane helix</keyword>
<accession>A0AAE3FQ36</accession>
<dbReference type="RefSeq" id="WP_250596097.1">
    <property type="nucleotide sequence ID" value="NZ_JAKRVY010000003.1"/>
</dbReference>
<proteinExistence type="predicted"/>
<sequence length="560" mass="60242">MAAADDVPAYLGGVVAMVAILGLWRLLTPHSFPGLPGVVGIFLVPAAVAVLIATVFGRIVRRHRERVPERNTGLGDGLRELVVLRQDEDRRLLAATVAYLLCSYVLLVPTIVTVLTAVLAVDTVVSYAGYAAGIGLTLPPVLYAPLLLGTITASSILALAPARFYDLAVLDGDVSPWSAWRPSVIAARKHPVTICGYALVSFGLVAVPVGIFWVAWYLLDPLVAGVIVVPLGGFSLSAAAAVHSETYERVVRPAVRATASTDDVSSERTTRAGEFVISPLIEHRARFALVIILVLGVLVGASTIRALDVRPDEGPTPEPIDGEADAATLIENAAEYTLTTNHRWSSISPTNASSTDGETEEWTAVIDHDNRKEYFAANFAAHEAEGDWRRAYVSSGTSAKYPGGNFMVPDCEQPVDDDPGVSLEFQRCEDGWFVAAEPGIAADSHVGLYAFPDDPAAIDWERTERADGMIELEATGEDVPMAVWGGVGPANDTVHENHYTVTIDSETGLATEIQWAIRMDDGEMARSEARFEEYTTATVDRPDELGDPSVAERLWSVIYY</sequence>
<feature type="transmembrane region" description="Helical" evidence="1">
    <location>
        <begin position="141"/>
        <end position="160"/>
    </location>
</feature>